<dbReference type="RefSeq" id="WP_183367416.1">
    <property type="nucleotide sequence ID" value="NZ_JACIEZ010000007.1"/>
</dbReference>
<dbReference type="Gene3D" id="2.40.160.20">
    <property type="match status" value="1"/>
</dbReference>
<comment type="subcellular location">
    <subcellularLocation>
        <location evidence="1">Cell outer membrane</location>
    </subcellularLocation>
</comment>
<dbReference type="GO" id="GO:0009279">
    <property type="term" value="C:cell outer membrane"/>
    <property type="evidence" value="ECO:0007669"/>
    <property type="project" value="UniProtKB-SubCell"/>
</dbReference>
<keyword evidence="4" id="KW-0998">Cell outer membrane</keyword>
<evidence type="ECO:0000313" key="9">
    <source>
        <dbReference type="Proteomes" id="UP000528286"/>
    </source>
</evidence>
<dbReference type="Proteomes" id="UP000528286">
    <property type="component" value="Unassembled WGS sequence"/>
</dbReference>
<evidence type="ECO:0000256" key="5">
    <source>
        <dbReference type="ARBA" id="ARBA00038306"/>
    </source>
</evidence>
<accession>A0A7W6NM11</accession>
<protein>
    <submittedName>
        <fullName evidence="8">Outer membrane immunogenic protein</fullName>
    </submittedName>
</protein>
<feature type="chain" id="PRO_5031112345" evidence="6">
    <location>
        <begin position="37"/>
        <end position="249"/>
    </location>
</feature>
<organism evidence="8 9">
    <name type="scientific">Gellertiella hungarica</name>
    <dbReference type="NCBI Taxonomy" id="1572859"/>
    <lineage>
        <taxon>Bacteria</taxon>
        <taxon>Pseudomonadati</taxon>
        <taxon>Pseudomonadota</taxon>
        <taxon>Alphaproteobacteria</taxon>
        <taxon>Hyphomicrobiales</taxon>
        <taxon>Rhizobiaceae</taxon>
        <taxon>Gellertiella</taxon>
    </lineage>
</organism>
<keyword evidence="9" id="KW-1185">Reference proteome</keyword>
<evidence type="ECO:0000256" key="1">
    <source>
        <dbReference type="ARBA" id="ARBA00004442"/>
    </source>
</evidence>
<reference evidence="8 9" key="1">
    <citation type="submission" date="2020-08" db="EMBL/GenBank/DDBJ databases">
        <title>Genomic Encyclopedia of Type Strains, Phase IV (KMG-IV): sequencing the most valuable type-strain genomes for metagenomic binning, comparative biology and taxonomic classification.</title>
        <authorList>
            <person name="Goeker M."/>
        </authorList>
    </citation>
    <scope>NUCLEOTIDE SEQUENCE [LARGE SCALE GENOMIC DNA]</scope>
    <source>
        <strain evidence="8 9">DSM 29853</strain>
    </source>
</reference>
<evidence type="ECO:0000256" key="3">
    <source>
        <dbReference type="ARBA" id="ARBA00023136"/>
    </source>
</evidence>
<proteinExistence type="inferred from homology"/>
<evidence type="ECO:0000256" key="4">
    <source>
        <dbReference type="ARBA" id="ARBA00023237"/>
    </source>
</evidence>
<dbReference type="SUPFAM" id="SSF56925">
    <property type="entry name" value="OMPA-like"/>
    <property type="match status" value="1"/>
</dbReference>
<comment type="similarity">
    <text evidence="5">Belongs to the Omp25/RopB family.</text>
</comment>
<keyword evidence="2 6" id="KW-0732">Signal</keyword>
<dbReference type="InterPro" id="IPR027385">
    <property type="entry name" value="Beta-barrel_OMP"/>
</dbReference>
<gene>
    <name evidence="8" type="ORF">GGR23_003357</name>
</gene>
<dbReference type="Pfam" id="PF13505">
    <property type="entry name" value="OMP_b-brl"/>
    <property type="match status" value="1"/>
</dbReference>
<feature type="domain" description="Outer membrane protein beta-barrel" evidence="7">
    <location>
        <begin position="43"/>
        <end position="249"/>
    </location>
</feature>
<dbReference type="InterPro" id="IPR051692">
    <property type="entry name" value="OMP-like"/>
</dbReference>
<sequence length="249" mass="26978">MSVNRQEPHSARIRAVLSAMVAVLAIGGGPAATARAADLEAQAAPYETGPYDWSGAYVGAAASYSWGKDRTTEYVTATGAPRNMFFDYEPKGKSGGIKAGANMQKGSFVFGAEADFELSNLRGTFIDTIENLGRGDDNYDWKASLRGRAGIALDRFMVYGTGGLAAARIRNVYTLVPLRVSEPIEDTRYGWTAGIGVDYALTDNLIAGLEYRYTRFNRYTNVSTVAFPGLSGTQEPSLNDIRITLSYKF</sequence>
<keyword evidence="3" id="KW-0472">Membrane</keyword>
<dbReference type="PANTHER" id="PTHR34001:SF3">
    <property type="entry name" value="BLL7405 PROTEIN"/>
    <property type="match status" value="1"/>
</dbReference>
<comment type="caution">
    <text evidence="8">The sequence shown here is derived from an EMBL/GenBank/DDBJ whole genome shotgun (WGS) entry which is preliminary data.</text>
</comment>
<feature type="signal peptide" evidence="6">
    <location>
        <begin position="1"/>
        <end position="36"/>
    </location>
</feature>
<evidence type="ECO:0000256" key="2">
    <source>
        <dbReference type="ARBA" id="ARBA00022729"/>
    </source>
</evidence>
<dbReference type="AlphaFoldDB" id="A0A7W6NM11"/>
<dbReference type="EMBL" id="JACIEZ010000007">
    <property type="protein sequence ID" value="MBB4066144.1"/>
    <property type="molecule type" value="Genomic_DNA"/>
</dbReference>
<evidence type="ECO:0000313" key="8">
    <source>
        <dbReference type="EMBL" id="MBB4066144.1"/>
    </source>
</evidence>
<name>A0A7W6NM11_9HYPH</name>
<evidence type="ECO:0000256" key="6">
    <source>
        <dbReference type="SAM" id="SignalP"/>
    </source>
</evidence>
<dbReference type="PANTHER" id="PTHR34001">
    <property type="entry name" value="BLL7405 PROTEIN"/>
    <property type="match status" value="1"/>
</dbReference>
<dbReference type="InterPro" id="IPR011250">
    <property type="entry name" value="OMP/PagP_B-barrel"/>
</dbReference>
<evidence type="ECO:0000259" key="7">
    <source>
        <dbReference type="Pfam" id="PF13505"/>
    </source>
</evidence>